<reference evidence="15" key="1">
    <citation type="journal article" date="2023" name="PLoS Negl. Trop. Dis.">
        <title>A genome sequence for Biomphalaria pfeifferi, the major vector snail for the human-infecting parasite Schistosoma mansoni.</title>
        <authorList>
            <person name="Bu L."/>
            <person name="Lu L."/>
            <person name="Laidemitt M.R."/>
            <person name="Zhang S.M."/>
            <person name="Mutuku M."/>
            <person name="Mkoji G."/>
            <person name="Steinauer M."/>
            <person name="Loker E.S."/>
        </authorList>
    </citation>
    <scope>NUCLEOTIDE SEQUENCE</scope>
    <source>
        <strain evidence="15">KasaAsao</strain>
    </source>
</reference>
<dbReference type="InterPro" id="IPR044298">
    <property type="entry name" value="MIG/MutY"/>
</dbReference>
<gene>
    <name evidence="15" type="ORF">Bpfe_011294</name>
</gene>
<keyword evidence="9 13" id="KW-0408">Iron</keyword>
<dbReference type="SMART" id="SM00478">
    <property type="entry name" value="ENDO3c"/>
    <property type="match status" value="1"/>
</dbReference>
<dbReference type="GO" id="GO:0006284">
    <property type="term" value="P:base-excision repair"/>
    <property type="evidence" value="ECO:0007669"/>
    <property type="project" value="UniProtKB-UniRule"/>
</dbReference>
<evidence type="ECO:0000256" key="6">
    <source>
        <dbReference type="ARBA" id="ARBA00022723"/>
    </source>
</evidence>
<evidence type="ECO:0000256" key="2">
    <source>
        <dbReference type="ARBA" id="ARBA00008343"/>
    </source>
</evidence>
<evidence type="ECO:0000256" key="5">
    <source>
        <dbReference type="ARBA" id="ARBA00022485"/>
    </source>
</evidence>
<dbReference type="Pfam" id="PF00730">
    <property type="entry name" value="HhH-GPD"/>
    <property type="match status" value="1"/>
</dbReference>
<evidence type="ECO:0000256" key="13">
    <source>
        <dbReference type="RuleBase" id="RU365096"/>
    </source>
</evidence>
<dbReference type="FunFam" id="1.10.340.30:FF:000002">
    <property type="entry name" value="Adenine DNA glycosylase"/>
    <property type="match status" value="1"/>
</dbReference>
<evidence type="ECO:0000256" key="7">
    <source>
        <dbReference type="ARBA" id="ARBA00022763"/>
    </source>
</evidence>
<dbReference type="GO" id="GO:0000701">
    <property type="term" value="F:purine-specific mismatch base pair DNA N-glycosylase activity"/>
    <property type="evidence" value="ECO:0007669"/>
    <property type="project" value="UniProtKB-EC"/>
</dbReference>
<keyword evidence="7 13" id="KW-0227">DNA damage</keyword>
<dbReference type="InterPro" id="IPR000445">
    <property type="entry name" value="HhH_motif"/>
</dbReference>
<evidence type="ECO:0000256" key="3">
    <source>
        <dbReference type="ARBA" id="ARBA00012045"/>
    </source>
</evidence>
<dbReference type="InterPro" id="IPR003265">
    <property type="entry name" value="HhH-GPD_domain"/>
</dbReference>
<evidence type="ECO:0000256" key="9">
    <source>
        <dbReference type="ARBA" id="ARBA00023004"/>
    </source>
</evidence>
<dbReference type="SMART" id="SM00525">
    <property type="entry name" value="FES"/>
    <property type="match status" value="1"/>
</dbReference>
<keyword evidence="10" id="KW-0411">Iron-sulfur</keyword>
<dbReference type="GO" id="GO:0006298">
    <property type="term" value="P:mismatch repair"/>
    <property type="evidence" value="ECO:0007669"/>
    <property type="project" value="TreeGrafter"/>
</dbReference>
<dbReference type="Gene3D" id="3.90.79.10">
    <property type="entry name" value="Nucleoside Triphosphate Pyrophosphohydrolase"/>
    <property type="match status" value="1"/>
</dbReference>
<dbReference type="GO" id="GO:0051539">
    <property type="term" value="F:4 iron, 4 sulfur cluster binding"/>
    <property type="evidence" value="ECO:0007669"/>
    <property type="project" value="UniProtKB-UniRule"/>
</dbReference>
<dbReference type="CDD" id="cd03431">
    <property type="entry name" value="NUDIX_DNA_Glycosylase_C-MutY"/>
    <property type="match status" value="1"/>
</dbReference>
<comment type="similarity">
    <text evidence="2 13">Belongs to the Nth/MutY family.</text>
</comment>
<dbReference type="GO" id="GO:0035485">
    <property type="term" value="F:adenine/guanine mispair binding"/>
    <property type="evidence" value="ECO:0007669"/>
    <property type="project" value="TreeGrafter"/>
</dbReference>
<feature type="domain" description="HhH-GPD" evidence="14">
    <location>
        <begin position="112"/>
        <end position="264"/>
    </location>
</feature>
<dbReference type="GO" id="GO:0032357">
    <property type="term" value="F:oxidized purine DNA binding"/>
    <property type="evidence" value="ECO:0007669"/>
    <property type="project" value="TreeGrafter"/>
</dbReference>
<dbReference type="InterPro" id="IPR003651">
    <property type="entry name" value="Endonuclease3_FeS-loop_motif"/>
</dbReference>
<reference evidence="15" key="2">
    <citation type="submission" date="2023-04" db="EMBL/GenBank/DDBJ databases">
        <authorList>
            <person name="Bu L."/>
            <person name="Lu L."/>
            <person name="Laidemitt M.R."/>
            <person name="Zhang S.M."/>
            <person name="Mutuku M."/>
            <person name="Mkoji G."/>
            <person name="Steinauer M."/>
            <person name="Loker E.S."/>
        </authorList>
    </citation>
    <scope>NUCLEOTIDE SEQUENCE</scope>
    <source>
        <strain evidence="15">KasaAsao</strain>
        <tissue evidence="15">Whole Snail</tissue>
    </source>
</reference>
<dbReference type="CDD" id="cd00056">
    <property type="entry name" value="ENDO3c"/>
    <property type="match status" value="1"/>
</dbReference>
<dbReference type="GO" id="GO:0046872">
    <property type="term" value="F:metal ion binding"/>
    <property type="evidence" value="ECO:0007669"/>
    <property type="project" value="UniProtKB-UniRule"/>
</dbReference>
<keyword evidence="12 13" id="KW-0326">Glycosidase</keyword>
<evidence type="ECO:0000256" key="12">
    <source>
        <dbReference type="ARBA" id="ARBA00023295"/>
    </source>
</evidence>
<evidence type="ECO:0000256" key="8">
    <source>
        <dbReference type="ARBA" id="ARBA00022801"/>
    </source>
</evidence>
<dbReference type="InterPro" id="IPR015797">
    <property type="entry name" value="NUDIX_hydrolase-like_dom_sf"/>
</dbReference>
<dbReference type="Pfam" id="PF14815">
    <property type="entry name" value="NUDIX_4"/>
    <property type="match status" value="1"/>
</dbReference>
<dbReference type="GO" id="GO:0034039">
    <property type="term" value="F:8-oxo-7,8-dihydroguanine DNA N-glycosylase activity"/>
    <property type="evidence" value="ECO:0007669"/>
    <property type="project" value="TreeGrafter"/>
</dbReference>
<evidence type="ECO:0000259" key="14">
    <source>
        <dbReference type="SMART" id="SM00478"/>
    </source>
</evidence>
<comment type="catalytic activity">
    <reaction evidence="1 13">
        <text>Hydrolyzes free adenine bases from 7,8-dihydro-8-oxoguanine:adenine mismatched double-stranded DNA, leaving an apurinic site.</text>
        <dbReference type="EC" id="3.2.2.31"/>
    </reaction>
</comment>
<keyword evidence="8" id="KW-0378">Hydrolase</keyword>
<keyword evidence="11" id="KW-0234">DNA repair</keyword>
<organism evidence="15 16">
    <name type="scientific">Biomphalaria pfeifferi</name>
    <name type="common">Bloodfluke planorb</name>
    <name type="synonym">Freshwater snail</name>
    <dbReference type="NCBI Taxonomy" id="112525"/>
    <lineage>
        <taxon>Eukaryota</taxon>
        <taxon>Metazoa</taxon>
        <taxon>Spiralia</taxon>
        <taxon>Lophotrochozoa</taxon>
        <taxon>Mollusca</taxon>
        <taxon>Gastropoda</taxon>
        <taxon>Heterobranchia</taxon>
        <taxon>Euthyneura</taxon>
        <taxon>Panpulmonata</taxon>
        <taxon>Hygrophila</taxon>
        <taxon>Lymnaeoidea</taxon>
        <taxon>Planorbidae</taxon>
        <taxon>Biomphalaria</taxon>
    </lineage>
</organism>
<dbReference type="InterPro" id="IPR029119">
    <property type="entry name" value="MutY_C"/>
</dbReference>
<dbReference type="AlphaFoldDB" id="A0AAD8BR98"/>
<dbReference type="Pfam" id="PF10576">
    <property type="entry name" value="EndIII_4Fe-2S"/>
    <property type="match status" value="1"/>
</dbReference>
<dbReference type="SUPFAM" id="SSF48150">
    <property type="entry name" value="DNA-glycosylase"/>
    <property type="match status" value="1"/>
</dbReference>
<dbReference type="InterPro" id="IPR011257">
    <property type="entry name" value="DNA_glycosylase"/>
</dbReference>
<sequence>MVVSKVKLKNCLQRCLHTRHLARPNMKKRKQVMMSSYDDNVKPNLKLKQNPPFQEDSGHSNSVHEIQEAEIQVARKSLLSWYDQNKRDLPWRNISSDNVNEKAYAVWVSEIMLQQTQVATVINYYNKWMQKWPTLEALAVSNIEAINEAWSGLGYYSRGRRLFDGAQKIVKEMSSLMPASAAELKKKLPGVGRYTAAAIASIAFGEVTGLVDGNVIRVITRLRLIGASINQQEVIEKIWSLANQLVDPKRPGDFNQSMMELGAVVCTPKTPSCGQCPVNKLCLAYKMVEFDKRYSAKRGCVKLEDNNSIPDIECLIPNCNLCLPPDQPWDKESGVQNFPRKPKKSAAKQVNLNVVIVSATDTKQRQKFLITQRPKKGLLAGLWEFPTNEGCDSAKQILSQLCKKYDFQEEVLSGLHCIGEVTHLFSHVHHHYKVWSTSSSEELDIASQDSVPCKWLSEEELTEAAMSTGMRKVFKVFKNDQLQSSNQKVRKRKSPGDDVPISHKKTQAVISDFFKRK</sequence>
<keyword evidence="6" id="KW-0479">Metal-binding</keyword>
<proteinExistence type="inferred from homology"/>
<evidence type="ECO:0000313" key="16">
    <source>
        <dbReference type="Proteomes" id="UP001233172"/>
    </source>
</evidence>
<dbReference type="Pfam" id="PF00633">
    <property type="entry name" value="HHH"/>
    <property type="match status" value="1"/>
</dbReference>
<dbReference type="EMBL" id="JASAOG010000043">
    <property type="protein sequence ID" value="KAK0059218.1"/>
    <property type="molecule type" value="Genomic_DNA"/>
</dbReference>
<evidence type="ECO:0000256" key="10">
    <source>
        <dbReference type="ARBA" id="ARBA00023014"/>
    </source>
</evidence>
<dbReference type="EC" id="3.2.2.31" evidence="3 13"/>
<dbReference type="SUPFAM" id="SSF55811">
    <property type="entry name" value="Nudix"/>
    <property type="match status" value="1"/>
</dbReference>
<dbReference type="Gene3D" id="1.10.340.30">
    <property type="entry name" value="Hypothetical protein, domain 2"/>
    <property type="match status" value="1"/>
</dbReference>
<keyword evidence="5" id="KW-0004">4Fe-4S</keyword>
<evidence type="ECO:0000256" key="11">
    <source>
        <dbReference type="ARBA" id="ARBA00023204"/>
    </source>
</evidence>
<accession>A0AAD8BR98</accession>
<dbReference type="GO" id="GO:0005634">
    <property type="term" value="C:nucleus"/>
    <property type="evidence" value="ECO:0007669"/>
    <property type="project" value="TreeGrafter"/>
</dbReference>
<dbReference type="InterPro" id="IPR004036">
    <property type="entry name" value="Endonuclease-III-like_CS2"/>
</dbReference>
<dbReference type="PANTHER" id="PTHR42944">
    <property type="entry name" value="ADENINE DNA GLYCOSYLASE"/>
    <property type="match status" value="1"/>
</dbReference>
<evidence type="ECO:0000313" key="15">
    <source>
        <dbReference type="EMBL" id="KAK0059218.1"/>
    </source>
</evidence>
<comment type="caution">
    <text evidence="15">The sequence shown here is derived from an EMBL/GenBank/DDBJ whole genome shotgun (WGS) entry which is preliminary data.</text>
</comment>
<comment type="function">
    <text evidence="13">Adenine glycosylase active on G-A mispairs.</text>
</comment>
<comment type="cofactor">
    <cofactor evidence="13">
        <name>[4Fe-4S] cluster</name>
        <dbReference type="ChEBI" id="CHEBI:49883"/>
    </cofactor>
    <text evidence="13">Binds 1 [4Fe-4S] cluster.</text>
</comment>
<name>A0AAD8BR98_BIOPF</name>
<evidence type="ECO:0000256" key="4">
    <source>
        <dbReference type="ARBA" id="ARBA00022023"/>
    </source>
</evidence>
<dbReference type="Gene3D" id="1.10.1670.10">
    <property type="entry name" value="Helix-hairpin-Helix base-excision DNA repair enzymes (C-terminal)"/>
    <property type="match status" value="1"/>
</dbReference>
<dbReference type="InterPro" id="IPR023170">
    <property type="entry name" value="HhH_base_excis_C"/>
</dbReference>
<dbReference type="PANTHER" id="PTHR42944:SF1">
    <property type="entry name" value="ADENINE DNA GLYCOSYLASE"/>
    <property type="match status" value="1"/>
</dbReference>
<evidence type="ECO:0000256" key="1">
    <source>
        <dbReference type="ARBA" id="ARBA00000843"/>
    </source>
</evidence>
<dbReference type="Proteomes" id="UP001233172">
    <property type="component" value="Unassembled WGS sequence"/>
</dbReference>
<protein>
    <recommendedName>
        <fullName evidence="4 13">Adenine DNA glycosylase</fullName>
        <ecNumber evidence="3 13">3.2.2.31</ecNumber>
    </recommendedName>
</protein>
<dbReference type="PROSITE" id="PS01155">
    <property type="entry name" value="ENDONUCLEASE_III_2"/>
    <property type="match status" value="1"/>
</dbReference>
<dbReference type="FunFam" id="1.10.1670.10:FF:000002">
    <property type="entry name" value="Adenine DNA glycosylase"/>
    <property type="match status" value="1"/>
</dbReference>
<keyword evidence="16" id="KW-1185">Reference proteome</keyword>